<keyword evidence="3" id="KW-1015">Disulfide bond</keyword>
<protein>
    <recommendedName>
        <fullName evidence="5">Thioredoxin domain-containing protein</fullName>
    </recommendedName>
</protein>
<dbReference type="PANTHER" id="PTHR42852:SF6">
    <property type="entry name" value="THIOL:DISULFIDE INTERCHANGE PROTEIN DSBE"/>
    <property type="match status" value="1"/>
</dbReference>
<dbReference type="SUPFAM" id="SSF52833">
    <property type="entry name" value="Thioredoxin-like"/>
    <property type="match status" value="3"/>
</dbReference>
<dbReference type="Gene3D" id="3.40.30.10">
    <property type="entry name" value="Glutaredoxin"/>
    <property type="match status" value="3"/>
</dbReference>
<dbReference type="HOGENOM" id="CLU_279353_0_0_10"/>
<dbReference type="Pfam" id="PF13905">
    <property type="entry name" value="Thioredoxin_8"/>
    <property type="match status" value="1"/>
</dbReference>
<proteinExistence type="predicted"/>
<organism evidence="6 7">
    <name type="scientific">Alistipes indistinctus YIT 12060</name>
    <dbReference type="NCBI Taxonomy" id="742725"/>
    <lineage>
        <taxon>Bacteria</taxon>
        <taxon>Pseudomonadati</taxon>
        <taxon>Bacteroidota</taxon>
        <taxon>Bacteroidia</taxon>
        <taxon>Bacteroidales</taxon>
        <taxon>Rikenellaceae</taxon>
        <taxon>Alistipes</taxon>
    </lineage>
</organism>
<dbReference type="GO" id="GO:0017004">
    <property type="term" value="P:cytochrome complex assembly"/>
    <property type="evidence" value="ECO:0007669"/>
    <property type="project" value="UniProtKB-KW"/>
</dbReference>
<evidence type="ECO:0000256" key="4">
    <source>
        <dbReference type="ARBA" id="ARBA00023284"/>
    </source>
</evidence>
<dbReference type="CDD" id="cd02966">
    <property type="entry name" value="TlpA_like_family"/>
    <property type="match status" value="3"/>
</dbReference>
<dbReference type="GO" id="GO:0016491">
    <property type="term" value="F:oxidoreductase activity"/>
    <property type="evidence" value="ECO:0007669"/>
    <property type="project" value="InterPro"/>
</dbReference>
<name>G5H5Z2_9BACT</name>
<accession>G5H5Z2</accession>
<dbReference type="Pfam" id="PF00578">
    <property type="entry name" value="AhpC-TSA"/>
    <property type="match status" value="2"/>
</dbReference>
<evidence type="ECO:0000313" key="7">
    <source>
        <dbReference type="Proteomes" id="UP000006008"/>
    </source>
</evidence>
<dbReference type="Proteomes" id="UP000006008">
    <property type="component" value="Unassembled WGS sequence"/>
</dbReference>
<evidence type="ECO:0000259" key="5">
    <source>
        <dbReference type="PROSITE" id="PS51352"/>
    </source>
</evidence>
<dbReference type="InterPro" id="IPR000866">
    <property type="entry name" value="AhpC/TSA"/>
</dbReference>
<keyword evidence="7" id="KW-1185">Reference proteome</keyword>
<feature type="domain" description="Thioredoxin" evidence="5">
    <location>
        <begin position="233"/>
        <end position="370"/>
    </location>
</feature>
<dbReference type="InterPro" id="IPR012336">
    <property type="entry name" value="Thioredoxin-like_fold"/>
</dbReference>
<dbReference type="InterPro" id="IPR050553">
    <property type="entry name" value="Thioredoxin_ResA/DsbE_sf"/>
</dbReference>
<comment type="caution">
    <text evidence="6">The sequence shown here is derived from an EMBL/GenBank/DDBJ whole genome shotgun (WGS) entry which is preliminary data.</text>
</comment>
<keyword evidence="4" id="KW-0676">Redox-active center</keyword>
<dbReference type="GO" id="GO:0030313">
    <property type="term" value="C:cell envelope"/>
    <property type="evidence" value="ECO:0007669"/>
    <property type="project" value="UniProtKB-SubCell"/>
</dbReference>
<dbReference type="PATRIC" id="fig|742725.3.peg.399"/>
<dbReference type="STRING" id="742725.HMPREF9450_00352"/>
<dbReference type="AlphaFoldDB" id="G5H5Z2"/>
<dbReference type="PROSITE" id="PS51352">
    <property type="entry name" value="THIOREDOXIN_2"/>
    <property type="match status" value="3"/>
</dbReference>
<feature type="domain" description="Thioredoxin" evidence="5">
    <location>
        <begin position="594"/>
        <end position="741"/>
    </location>
</feature>
<comment type="subcellular location">
    <subcellularLocation>
        <location evidence="1">Cell envelope</location>
    </subcellularLocation>
</comment>
<evidence type="ECO:0000256" key="1">
    <source>
        <dbReference type="ARBA" id="ARBA00004196"/>
    </source>
</evidence>
<sequence length="1128" mass="124755">MLALWLGIAWPALAGGPFVINGKLAGVEDGAVVRLFRPDGSMGAAVAADTLRNGRFMLCGEVEQLEMLSIAVQGEGFPSMGLNVWVEPDAVVSVSGRDKLLVTWKVASKIPQQAEANRYIDASRSEYVQMQQAAVEFSALAGEADRARRSRLLKRMDSLQMLIRKAEIEILQQAPVSEIWLDKLRNQAVAARIMKDYPYREEVLALYEKLPQQLRETSRGRSIRLNLFPPPVVQPGDEMADADLLDTLGRVHRLADYKGKYLLLDFWSIGCGPCRMAMPEMRRMGEVYRDVLTVISITQDRETSWKKYSAEQGIEGVNLRDPESLTGLSVYYGVKGIPHYVLISPEGKVITSWTGYAPGLIEKKLDEILPDSVGRPFVIEGNLQGVEDGLGIGLGRVEPGGIPQIGQDTIRGGKFRFSGLLNGPTHMVLMGDPRQGFSFTRLDFWAGPGRTTVAGDDKMIRSWRAESDLPEQTEQNRYADACRDAVHRQQQCMIEIRQAGRVQTPQTDSLWAEYQALQRLVDSVEIAILQTLPEGVTPSAVWMDKLSTQASNARYAKDYPYRDVVVELYEALSDSQKGSPEGIEIGHRLYPRSLKPGDMAPDGVLADPSGKSCRLADFRTPDKYMLLDFWRVACAPCHKSVPEMKEVVEEYRDRLTVVAVNLDGIRDQWLKAAAKDGITWTNLNDPQGFEGLPFYYDVFAVPTYVLISPAGKVSAIWSGYGPGLLKKNVAEAFAKADAASGLMSAEADVAGNYDDISPVKQAGTYVIEGHVTGIAAGAVFFLMDLDFEGGSSIARDTLRDGTFRFTGSVEAPVKIGLSSQAISTMLECWIGPGATTAITGEGPFPAAWKIESDLPEQTESNRYDEVSREMSLLRQQYHAEFMSIYNKLDLSKDSVPPRLFSLQTSRDSAARIAASRELELLAVSPVSTVWMDRFVSQVQRVSSSTKSQGRDTVLTLYDRLGDGWKQSEPGRYIALKLFPPKAVGIGDEFADGELFDTTGVVRYLADFRSEGKYMVLDFWHSACRACLEAIPEMNEVGEQYKDKLVIVGITLDRSPEVWKRTLAGHRVSWPGLRTAEGKVGLAAKYKVNGTPRYVMISPEGRVVALWGGYGPGTFRKEVEKVLQPADMR</sequence>
<evidence type="ECO:0000313" key="6">
    <source>
        <dbReference type="EMBL" id="EHB93086.1"/>
    </source>
</evidence>
<evidence type="ECO:0000256" key="3">
    <source>
        <dbReference type="ARBA" id="ARBA00023157"/>
    </source>
</evidence>
<dbReference type="GO" id="GO:0016209">
    <property type="term" value="F:antioxidant activity"/>
    <property type="evidence" value="ECO:0007669"/>
    <property type="project" value="InterPro"/>
</dbReference>
<gene>
    <name evidence="6" type="ORF">HMPREF9450_00352</name>
</gene>
<dbReference type="InterPro" id="IPR036249">
    <property type="entry name" value="Thioredoxin-like_sf"/>
</dbReference>
<dbReference type="EMBL" id="ADLD01000004">
    <property type="protein sequence ID" value="EHB93086.1"/>
    <property type="molecule type" value="Genomic_DNA"/>
</dbReference>
<reference evidence="6 7" key="1">
    <citation type="submission" date="2011-08" db="EMBL/GenBank/DDBJ databases">
        <title>The Genome Sequence of Alistipes indistinctus YIT 12060.</title>
        <authorList>
            <consortium name="The Broad Institute Genome Sequencing Platform"/>
            <person name="Earl A."/>
            <person name="Ward D."/>
            <person name="Feldgarden M."/>
            <person name="Gevers D."/>
            <person name="Morotomi M."/>
            <person name="Young S.K."/>
            <person name="Zeng Q."/>
            <person name="Gargeya S."/>
            <person name="Fitzgerald M."/>
            <person name="Haas B."/>
            <person name="Abouelleil A."/>
            <person name="Alvarado L."/>
            <person name="Arachchi H.M."/>
            <person name="Berlin A."/>
            <person name="Brown A."/>
            <person name="Chapman S.B."/>
            <person name="Chen Z."/>
            <person name="Dunbar C."/>
            <person name="Freedman E."/>
            <person name="Gearin G."/>
            <person name="Gellesch M."/>
            <person name="Goldberg J."/>
            <person name="Griggs A."/>
            <person name="Gujja S."/>
            <person name="Heiman D."/>
            <person name="Howarth C."/>
            <person name="Larson L."/>
            <person name="Lui A."/>
            <person name="MacDonald P.J.P."/>
            <person name="Montmayeur A."/>
            <person name="Murphy C."/>
            <person name="Neiman D."/>
            <person name="Pearson M."/>
            <person name="Priest M."/>
            <person name="Roberts A."/>
            <person name="Saif S."/>
            <person name="Shea T."/>
            <person name="Shenoy N."/>
            <person name="Sisk P."/>
            <person name="Stolte C."/>
            <person name="Sykes S."/>
            <person name="Wortman J."/>
            <person name="Nusbaum C."/>
            <person name="Birren B."/>
        </authorList>
    </citation>
    <scope>NUCLEOTIDE SEQUENCE [LARGE SCALE GENOMIC DNA]</scope>
    <source>
        <strain evidence="6 7">YIT 12060</strain>
    </source>
</reference>
<keyword evidence="2" id="KW-0201">Cytochrome c-type biogenesis</keyword>
<dbReference type="eggNOG" id="COG0526">
    <property type="taxonomic scope" value="Bacteria"/>
</dbReference>
<dbReference type="InterPro" id="IPR013766">
    <property type="entry name" value="Thioredoxin_domain"/>
</dbReference>
<dbReference type="PANTHER" id="PTHR42852">
    <property type="entry name" value="THIOL:DISULFIDE INTERCHANGE PROTEIN DSBE"/>
    <property type="match status" value="1"/>
</dbReference>
<evidence type="ECO:0000256" key="2">
    <source>
        <dbReference type="ARBA" id="ARBA00022748"/>
    </source>
</evidence>
<feature type="domain" description="Thioredoxin" evidence="5">
    <location>
        <begin position="983"/>
        <end position="1123"/>
    </location>
</feature>